<feature type="repeat" description="Pumilio" evidence="2">
    <location>
        <begin position="267"/>
        <end position="303"/>
    </location>
</feature>
<feature type="repeat" description="Pumilio" evidence="2">
    <location>
        <begin position="87"/>
        <end position="123"/>
    </location>
</feature>
<name>A0ABR2K237_9EUKA</name>
<dbReference type="InterPro" id="IPR016024">
    <property type="entry name" value="ARM-type_fold"/>
</dbReference>
<dbReference type="SMART" id="SM00025">
    <property type="entry name" value="Pumilio"/>
    <property type="match status" value="8"/>
</dbReference>
<evidence type="ECO:0000259" key="4">
    <source>
        <dbReference type="PROSITE" id="PS50303"/>
    </source>
</evidence>
<keyword evidence="1" id="KW-0677">Repeat</keyword>
<dbReference type="InterPro" id="IPR011989">
    <property type="entry name" value="ARM-like"/>
</dbReference>
<keyword evidence="6" id="KW-1185">Reference proteome</keyword>
<feature type="domain" description="PUM-HD" evidence="4">
    <location>
        <begin position="65"/>
        <end position="408"/>
    </location>
</feature>
<accession>A0ABR2K237</accession>
<dbReference type="PROSITE" id="PS50303">
    <property type="entry name" value="PUM_HD"/>
    <property type="match status" value="1"/>
</dbReference>
<reference evidence="5 6" key="1">
    <citation type="submission" date="2024-04" db="EMBL/GenBank/DDBJ databases">
        <title>Tritrichomonas musculus Genome.</title>
        <authorList>
            <person name="Alves-Ferreira E."/>
            <person name="Grigg M."/>
            <person name="Lorenzi H."/>
            <person name="Galac M."/>
        </authorList>
    </citation>
    <scope>NUCLEOTIDE SEQUENCE [LARGE SCALE GENOMIC DNA]</scope>
    <source>
        <strain evidence="5 6">EAF2021</strain>
    </source>
</reference>
<evidence type="ECO:0000256" key="3">
    <source>
        <dbReference type="SAM" id="MobiDB-lite"/>
    </source>
</evidence>
<dbReference type="PROSITE" id="PS50302">
    <property type="entry name" value="PUM"/>
    <property type="match status" value="6"/>
</dbReference>
<feature type="repeat" description="Pumilio" evidence="2">
    <location>
        <begin position="346"/>
        <end position="382"/>
    </location>
</feature>
<dbReference type="EMBL" id="JAPFFF010000008">
    <property type="protein sequence ID" value="KAK8885157.1"/>
    <property type="molecule type" value="Genomic_DNA"/>
</dbReference>
<evidence type="ECO:0000256" key="1">
    <source>
        <dbReference type="ARBA" id="ARBA00022737"/>
    </source>
</evidence>
<proteinExistence type="predicted"/>
<dbReference type="Pfam" id="PF00806">
    <property type="entry name" value="PUF"/>
    <property type="match status" value="8"/>
</dbReference>
<feature type="region of interest" description="Disordered" evidence="3">
    <location>
        <begin position="1"/>
        <end position="22"/>
    </location>
</feature>
<evidence type="ECO:0000256" key="2">
    <source>
        <dbReference type="PROSITE-ProRule" id="PRU00317"/>
    </source>
</evidence>
<dbReference type="SUPFAM" id="SSF48371">
    <property type="entry name" value="ARM repeat"/>
    <property type="match status" value="1"/>
</dbReference>
<feature type="repeat" description="Pumilio" evidence="2">
    <location>
        <begin position="160"/>
        <end position="195"/>
    </location>
</feature>
<feature type="compositionally biased region" description="Polar residues" evidence="3">
    <location>
        <begin position="1"/>
        <end position="10"/>
    </location>
</feature>
<dbReference type="PANTHER" id="PTHR12537:SF12">
    <property type="entry name" value="MATERNAL PROTEIN PUMILIO"/>
    <property type="match status" value="1"/>
</dbReference>
<feature type="repeat" description="Pumilio" evidence="2">
    <location>
        <begin position="196"/>
        <end position="234"/>
    </location>
</feature>
<dbReference type="InterPro" id="IPR033712">
    <property type="entry name" value="Pumilio_RNA-bd"/>
</dbReference>
<feature type="repeat" description="Pumilio" evidence="2">
    <location>
        <begin position="124"/>
        <end position="159"/>
    </location>
</feature>
<dbReference type="Proteomes" id="UP001470230">
    <property type="component" value="Unassembled WGS sequence"/>
</dbReference>
<sequence length="412" mass="47302">MAFTTSTEQIARSMPRPVSNGYIPANNSPNAFHHPFYPNHPNDNSRRVHLISSDLWEAITGERLTPANICQILDSSIPMGDSQNSQSLQAMQYVLMARDRQGSRIIQKRLEEKNEADRNFIFNSLYPNLNELIYDPSANFVIQKMCETLSDEQQTLMLEFFLKDVKAVTDHPNGCRVLQKFIEYTNHDNVAKLFDALESNLIPLCFSQNGNHIVQRFIELLPERVQTIINCVLPHLKRLVVDNCGCRVVQRLFEKFPIDILEPLVQEVLSCAPELATNQYGNYVVQNILEAGKREHIAALIIAFKGHFYDFSIHKFASNVIEKCIRGATKQEQEAIFSEVIGGDDRFEKNRIMRMVGDQFGNYVIQRIIEYGTESQQNAIYEVVYDNFDLLYSNNYAKHVVSRLESLGYSFD</sequence>
<dbReference type="PANTHER" id="PTHR12537">
    <property type="entry name" value="RNA BINDING PROTEIN PUMILIO-RELATED"/>
    <property type="match status" value="1"/>
</dbReference>
<comment type="caution">
    <text evidence="5">The sequence shown here is derived from an EMBL/GenBank/DDBJ whole genome shotgun (WGS) entry which is preliminary data.</text>
</comment>
<dbReference type="CDD" id="cd07920">
    <property type="entry name" value="Pumilio"/>
    <property type="match status" value="1"/>
</dbReference>
<dbReference type="InterPro" id="IPR001313">
    <property type="entry name" value="Pumilio_RNA-bd_rpt"/>
</dbReference>
<dbReference type="Gene3D" id="1.25.10.10">
    <property type="entry name" value="Leucine-rich Repeat Variant"/>
    <property type="match status" value="1"/>
</dbReference>
<protein>
    <recommendedName>
        <fullName evidence="4">PUM-HD domain-containing protein</fullName>
    </recommendedName>
</protein>
<evidence type="ECO:0000313" key="6">
    <source>
        <dbReference type="Proteomes" id="UP001470230"/>
    </source>
</evidence>
<evidence type="ECO:0000313" key="5">
    <source>
        <dbReference type="EMBL" id="KAK8885157.1"/>
    </source>
</evidence>
<gene>
    <name evidence="5" type="ORF">M9Y10_044286</name>
</gene>
<organism evidence="5 6">
    <name type="scientific">Tritrichomonas musculus</name>
    <dbReference type="NCBI Taxonomy" id="1915356"/>
    <lineage>
        <taxon>Eukaryota</taxon>
        <taxon>Metamonada</taxon>
        <taxon>Parabasalia</taxon>
        <taxon>Tritrichomonadida</taxon>
        <taxon>Tritrichomonadidae</taxon>
        <taxon>Tritrichomonas</taxon>
    </lineage>
</organism>
<dbReference type="InterPro" id="IPR033133">
    <property type="entry name" value="PUM-HD"/>
</dbReference>